<dbReference type="Proteomes" id="UP000054549">
    <property type="component" value="Unassembled WGS sequence"/>
</dbReference>
<dbReference type="EMBL" id="KN818360">
    <property type="protein sequence ID" value="KIL57688.1"/>
    <property type="molecule type" value="Genomic_DNA"/>
</dbReference>
<accession>A0A0C2WN56</accession>
<organism evidence="1 2">
    <name type="scientific">Amanita muscaria (strain Koide BX008)</name>
    <dbReference type="NCBI Taxonomy" id="946122"/>
    <lineage>
        <taxon>Eukaryota</taxon>
        <taxon>Fungi</taxon>
        <taxon>Dikarya</taxon>
        <taxon>Basidiomycota</taxon>
        <taxon>Agaricomycotina</taxon>
        <taxon>Agaricomycetes</taxon>
        <taxon>Agaricomycetidae</taxon>
        <taxon>Agaricales</taxon>
        <taxon>Pluteineae</taxon>
        <taxon>Amanitaceae</taxon>
        <taxon>Amanita</taxon>
    </lineage>
</organism>
<dbReference type="AlphaFoldDB" id="A0A0C2WN56"/>
<dbReference type="InParanoid" id="A0A0C2WN56"/>
<evidence type="ECO:0000313" key="2">
    <source>
        <dbReference type="Proteomes" id="UP000054549"/>
    </source>
</evidence>
<proteinExistence type="predicted"/>
<gene>
    <name evidence="1" type="ORF">M378DRAFT_364603</name>
</gene>
<keyword evidence="2" id="KW-1185">Reference proteome</keyword>
<protein>
    <submittedName>
        <fullName evidence="1">Uncharacterized protein</fullName>
    </submittedName>
</protein>
<name>A0A0C2WN56_AMAMK</name>
<dbReference type="HOGENOM" id="CLU_2183253_0_0_1"/>
<sequence length="109" mass="13362">MKSGIITRAINRRCGMRFRWRMLCMLTHEMRRYVWRPHFGINKIILVDLHHLIMGGKEHWSYSWVVTHDIDRCDLKLPLLVRLRSHYYTGMPTSILTCNDVTMWWRRIY</sequence>
<evidence type="ECO:0000313" key="1">
    <source>
        <dbReference type="EMBL" id="KIL57688.1"/>
    </source>
</evidence>
<reference evidence="1 2" key="1">
    <citation type="submission" date="2014-04" db="EMBL/GenBank/DDBJ databases">
        <title>Evolutionary Origins and Diversification of the Mycorrhizal Mutualists.</title>
        <authorList>
            <consortium name="DOE Joint Genome Institute"/>
            <consortium name="Mycorrhizal Genomics Consortium"/>
            <person name="Kohler A."/>
            <person name="Kuo A."/>
            <person name="Nagy L.G."/>
            <person name="Floudas D."/>
            <person name="Copeland A."/>
            <person name="Barry K.W."/>
            <person name="Cichocki N."/>
            <person name="Veneault-Fourrey C."/>
            <person name="LaButti K."/>
            <person name="Lindquist E.A."/>
            <person name="Lipzen A."/>
            <person name="Lundell T."/>
            <person name="Morin E."/>
            <person name="Murat C."/>
            <person name="Riley R."/>
            <person name="Ohm R."/>
            <person name="Sun H."/>
            <person name="Tunlid A."/>
            <person name="Henrissat B."/>
            <person name="Grigoriev I.V."/>
            <person name="Hibbett D.S."/>
            <person name="Martin F."/>
        </authorList>
    </citation>
    <scope>NUCLEOTIDE SEQUENCE [LARGE SCALE GENOMIC DNA]</scope>
    <source>
        <strain evidence="1 2">Koide BX008</strain>
    </source>
</reference>